<keyword evidence="3" id="KW-1185">Reference proteome</keyword>
<gene>
    <name evidence="2" type="ORF">BUALT_Bualt08G0089500</name>
</gene>
<reference evidence="2" key="1">
    <citation type="submission" date="2019-10" db="EMBL/GenBank/DDBJ databases">
        <authorList>
            <person name="Zhang R."/>
            <person name="Pan Y."/>
            <person name="Wang J."/>
            <person name="Ma R."/>
            <person name="Yu S."/>
        </authorList>
    </citation>
    <scope>NUCLEOTIDE SEQUENCE</scope>
    <source>
        <strain evidence="2">LA-IB0</strain>
        <tissue evidence="2">Leaf</tissue>
    </source>
</reference>
<evidence type="ECO:0000313" key="3">
    <source>
        <dbReference type="Proteomes" id="UP000826271"/>
    </source>
</evidence>
<dbReference type="EMBL" id="WHWC01000008">
    <property type="protein sequence ID" value="KAG8377973.1"/>
    <property type="molecule type" value="Genomic_DNA"/>
</dbReference>
<comment type="caution">
    <text evidence="2">The sequence shown here is derived from an EMBL/GenBank/DDBJ whole genome shotgun (WGS) entry which is preliminary data.</text>
</comment>
<proteinExistence type="predicted"/>
<keyword evidence="1" id="KW-1133">Transmembrane helix</keyword>
<sequence>MGNREFPIIGPITANYTTRCEGFSHSFFFFYLHLKGMIPVLLPLILILLGIATPRFSQAIWELKRRKVKPERFGLDGELENKARLARFGSSLKLIQPRKMIIKEKLGQSLTDAHFNLLSRL</sequence>
<evidence type="ECO:0000313" key="2">
    <source>
        <dbReference type="EMBL" id="KAG8377973.1"/>
    </source>
</evidence>
<keyword evidence="1" id="KW-0812">Transmembrane</keyword>
<feature type="transmembrane region" description="Helical" evidence="1">
    <location>
        <begin position="36"/>
        <end position="57"/>
    </location>
</feature>
<dbReference type="AlphaFoldDB" id="A0AAV6X632"/>
<accession>A0AAV6X632</accession>
<evidence type="ECO:0000256" key="1">
    <source>
        <dbReference type="SAM" id="Phobius"/>
    </source>
</evidence>
<dbReference type="Proteomes" id="UP000826271">
    <property type="component" value="Unassembled WGS sequence"/>
</dbReference>
<protein>
    <submittedName>
        <fullName evidence="2">Uncharacterized protein</fullName>
    </submittedName>
</protein>
<keyword evidence="1" id="KW-0472">Membrane</keyword>
<organism evidence="2 3">
    <name type="scientific">Buddleja alternifolia</name>
    <dbReference type="NCBI Taxonomy" id="168488"/>
    <lineage>
        <taxon>Eukaryota</taxon>
        <taxon>Viridiplantae</taxon>
        <taxon>Streptophyta</taxon>
        <taxon>Embryophyta</taxon>
        <taxon>Tracheophyta</taxon>
        <taxon>Spermatophyta</taxon>
        <taxon>Magnoliopsida</taxon>
        <taxon>eudicotyledons</taxon>
        <taxon>Gunneridae</taxon>
        <taxon>Pentapetalae</taxon>
        <taxon>asterids</taxon>
        <taxon>lamiids</taxon>
        <taxon>Lamiales</taxon>
        <taxon>Scrophulariaceae</taxon>
        <taxon>Buddlejeae</taxon>
        <taxon>Buddleja</taxon>
    </lineage>
</organism>
<name>A0AAV6X632_9LAMI</name>